<dbReference type="GO" id="GO:0003955">
    <property type="term" value="F:NAD(P)H dehydrogenase (quinone) activity"/>
    <property type="evidence" value="ECO:0007669"/>
    <property type="project" value="UniProtKB-EC"/>
</dbReference>
<sequence>MAKVLVLYYSAYGHIEAMAQAVAEGARAAGAEVDIKRVPELVPLEVAQRSGYKLDQAAPIATVDELAHYDAIIVGTGTRFGRISSQMANFLDQCGGLWAKGALVGKVGGAFTSTATQHGGQELTLMSIIHNLFHFGMVVVGLPYSFAGQTRMDEIVGGSPYGASTIADGDGSRQPSQTELDGARFQGQLIAHTAKKLHRS</sequence>
<evidence type="ECO:0000259" key="6">
    <source>
        <dbReference type="PROSITE" id="PS50902"/>
    </source>
</evidence>
<dbReference type="SUPFAM" id="SSF52218">
    <property type="entry name" value="Flavoproteins"/>
    <property type="match status" value="1"/>
</dbReference>
<feature type="binding site" evidence="5">
    <location>
        <position position="98"/>
    </location>
    <ligand>
        <name>substrate</name>
    </ligand>
</feature>
<dbReference type="InterPro" id="IPR008254">
    <property type="entry name" value="Flavodoxin/NO_synth"/>
</dbReference>
<dbReference type="InterPro" id="IPR005025">
    <property type="entry name" value="FMN_Rdtase-like_dom"/>
</dbReference>
<dbReference type="EMBL" id="JAATIZ010000005">
    <property type="protein sequence ID" value="NJB66195.1"/>
    <property type="molecule type" value="Genomic_DNA"/>
</dbReference>
<comment type="catalytic activity">
    <reaction evidence="5">
        <text>a quinone + NADPH + H(+) = a quinol + NADP(+)</text>
        <dbReference type="Rhea" id="RHEA:46164"/>
        <dbReference type="ChEBI" id="CHEBI:15378"/>
        <dbReference type="ChEBI" id="CHEBI:24646"/>
        <dbReference type="ChEBI" id="CHEBI:57783"/>
        <dbReference type="ChEBI" id="CHEBI:58349"/>
        <dbReference type="ChEBI" id="CHEBI:132124"/>
        <dbReference type="EC" id="1.6.5.2"/>
    </reaction>
</comment>
<evidence type="ECO:0000313" key="8">
    <source>
        <dbReference type="Proteomes" id="UP000783934"/>
    </source>
</evidence>
<dbReference type="InterPro" id="IPR037513">
    <property type="entry name" value="NQO"/>
</dbReference>
<accession>A0ABX0WTU8</accession>
<comment type="catalytic activity">
    <reaction evidence="5">
        <text>a quinone + NADH + H(+) = a quinol + NAD(+)</text>
        <dbReference type="Rhea" id="RHEA:46160"/>
        <dbReference type="ChEBI" id="CHEBI:15378"/>
        <dbReference type="ChEBI" id="CHEBI:24646"/>
        <dbReference type="ChEBI" id="CHEBI:57540"/>
        <dbReference type="ChEBI" id="CHEBI:57945"/>
        <dbReference type="ChEBI" id="CHEBI:132124"/>
        <dbReference type="EC" id="1.6.5.2"/>
    </reaction>
</comment>
<gene>
    <name evidence="7" type="ORF">GGR41_002457</name>
</gene>
<dbReference type="NCBIfam" id="NF002999">
    <property type="entry name" value="PRK03767.1"/>
    <property type="match status" value="1"/>
</dbReference>
<evidence type="ECO:0000313" key="7">
    <source>
        <dbReference type="EMBL" id="NJB66195.1"/>
    </source>
</evidence>
<dbReference type="RefSeq" id="WP_167662129.1">
    <property type="nucleotide sequence ID" value="NZ_BMCQ01000007.1"/>
</dbReference>
<comment type="cofactor">
    <cofactor evidence="5">
        <name>FMN</name>
        <dbReference type="ChEBI" id="CHEBI:58210"/>
    </cofactor>
    <text evidence="5">Binds 1 FMN per monomer.</text>
</comment>
<reference evidence="7 8" key="1">
    <citation type="submission" date="2020-03" db="EMBL/GenBank/DDBJ databases">
        <title>Genomic Encyclopedia of Type Strains, Phase IV (KMG-IV): sequencing the most valuable type-strain genomes for metagenomic binning, comparative biology and taxonomic classification.</title>
        <authorList>
            <person name="Goeker M."/>
        </authorList>
    </citation>
    <scope>NUCLEOTIDE SEQUENCE [LARGE SCALE GENOMIC DNA]</scope>
    <source>
        <strain evidence="7 8">DSM 26613</strain>
    </source>
</reference>
<comment type="caution">
    <text evidence="5">Lacks conserved residue(s) required for the propagation of feature annotation.</text>
</comment>
<proteinExistence type="inferred from homology"/>
<comment type="similarity">
    <text evidence="1 5">Belongs to the WrbA family.</text>
</comment>
<keyword evidence="5" id="KW-0520">NAD</keyword>
<keyword evidence="3 5" id="KW-0288">FMN</keyword>
<keyword evidence="5" id="KW-0521">NADP</keyword>
<dbReference type="Pfam" id="PF03358">
    <property type="entry name" value="FMN_red"/>
    <property type="match status" value="1"/>
</dbReference>
<feature type="binding site" evidence="5">
    <location>
        <begin position="10"/>
        <end position="15"/>
    </location>
    <ligand>
        <name>FMN</name>
        <dbReference type="ChEBI" id="CHEBI:58210"/>
    </ligand>
</feature>
<name>A0ABX0WTU8_9BURK</name>
<evidence type="ECO:0000256" key="5">
    <source>
        <dbReference type="HAMAP-Rule" id="MF_01017"/>
    </source>
</evidence>
<dbReference type="PANTHER" id="PTHR30546:SF23">
    <property type="entry name" value="FLAVOPROTEIN-LIKE PROTEIN YCP4-RELATED"/>
    <property type="match status" value="1"/>
</dbReference>
<dbReference type="Proteomes" id="UP000783934">
    <property type="component" value="Unassembled WGS sequence"/>
</dbReference>
<feature type="binding site" evidence="5">
    <location>
        <position position="134"/>
    </location>
    <ligand>
        <name>FMN</name>
        <dbReference type="ChEBI" id="CHEBI:58210"/>
    </ligand>
</feature>
<evidence type="ECO:0000256" key="1">
    <source>
        <dbReference type="ARBA" id="ARBA00006961"/>
    </source>
</evidence>
<dbReference type="Gene3D" id="3.40.50.360">
    <property type="match status" value="1"/>
</dbReference>
<evidence type="ECO:0000256" key="3">
    <source>
        <dbReference type="ARBA" id="ARBA00022643"/>
    </source>
</evidence>
<protein>
    <recommendedName>
        <fullName evidence="5">NAD(P)H dehydrogenase (quinone)</fullName>
        <ecNumber evidence="5">1.6.5.2</ecNumber>
    </recommendedName>
    <alternativeName>
        <fullName evidence="5">NAD(P)H:quinone oxidoreductase</fullName>
        <shortName evidence="5">NQO</shortName>
    </alternativeName>
</protein>
<dbReference type="PROSITE" id="PS50902">
    <property type="entry name" value="FLAVODOXIN_LIKE"/>
    <property type="match status" value="1"/>
</dbReference>
<dbReference type="HAMAP" id="MF_01017">
    <property type="entry name" value="NQOR"/>
    <property type="match status" value="1"/>
</dbReference>
<feature type="domain" description="Flavodoxin-like" evidence="6">
    <location>
        <begin position="4"/>
        <end position="190"/>
    </location>
</feature>
<comment type="caution">
    <text evidence="7">The sequence shown here is derived from an EMBL/GenBank/DDBJ whole genome shotgun (WGS) entry which is preliminary data.</text>
</comment>
<keyword evidence="5" id="KW-0547">Nucleotide-binding</keyword>
<keyword evidence="2 5" id="KW-0285">Flavoprotein</keyword>
<organism evidence="7 8">
    <name type="scientific">Paenalcaligenes hominis</name>
    <dbReference type="NCBI Taxonomy" id="643674"/>
    <lineage>
        <taxon>Bacteria</taxon>
        <taxon>Pseudomonadati</taxon>
        <taxon>Pseudomonadota</taxon>
        <taxon>Betaproteobacteria</taxon>
        <taxon>Burkholderiales</taxon>
        <taxon>Alcaligenaceae</taxon>
        <taxon>Paenalcaligenes</taxon>
    </lineage>
</organism>
<dbReference type="NCBIfam" id="TIGR01755">
    <property type="entry name" value="flav_wrbA"/>
    <property type="match status" value="1"/>
</dbReference>
<feature type="binding site" evidence="5">
    <location>
        <position position="12"/>
    </location>
    <ligand>
        <name>NAD(+)</name>
        <dbReference type="ChEBI" id="CHEBI:57540"/>
    </ligand>
</feature>
<feature type="binding site" evidence="5">
    <location>
        <begin position="78"/>
        <end position="80"/>
    </location>
    <ligand>
        <name>FMN</name>
        <dbReference type="ChEBI" id="CHEBI:58210"/>
    </ligand>
</feature>
<dbReference type="PANTHER" id="PTHR30546">
    <property type="entry name" value="FLAVODOXIN-RELATED PROTEIN WRBA-RELATED"/>
    <property type="match status" value="1"/>
</dbReference>
<dbReference type="EC" id="1.6.5.2" evidence="5"/>
<dbReference type="InterPro" id="IPR010089">
    <property type="entry name" value="Flavoprotein_WrbA-like"/>
</dbReference>
<dbReference type="InterPro" id="IPR029039">
    <property type="entry name" value="Flavoprotein-like_sf"/>
</dbReference>
<evidence type="ECO:0000256" key="2">
    <source>
        <dbReference type="ARBA" id="ARBA00022630"/>
    </source>
</evidence>
<evidence type="ECO:0000256" key="4">
    <source>
        <dbReference type="ARBA" id="ARBA00023002"/>
    </source>
</evidence>
<keyword evidence="4 5" id="KW-0560">Oxidoreductase</keyword>
<keyword evidence="8" id="KW-1185">Reference proteome</keyword>